<feature type="binding site" evidence="8">
    <location>
        <position position="190"/>
    </location>
    <ligand>
        <name>ATP</name>
        <dbReference type="ChEBI" id="CHEBI:30616"/>
    </ligand>
</feature>
<dbReference type="Gene3D" id="1.10.8.60">
    <property type="match status" value="1"/>
</dbReference>
<proteinExistence type="inferred from homology"/>
<organism evidence="15 16">
    <name type="scientific">Natronomicrosphaera hydrolytica</name>
    <dbReference type="NCBI Taxonomy" id="3242702"/>
    <lineage>
        <taxon>Bacteria</taxon>
        <taxon>Pseudomonadati</taxon>
        <taxon>Planctomycetota</taxon>
        <taxon>Phycisphaerae</taxon>
        <taxon>Phycisphaerales</taxon>
        <taxon>Phycisphaeraceae</taxon>
        <taxon>Natronomicrosphaera</taxon>
    </lineage>
</organism>
<dbReference type="Gene3D" id="3.40.50.300">
    <property type="entry name" value="P-loop containing nucleotide triphosphate hydrolases"/>
    <property type="match status" value="1"/>
</dbReference>
<feature type="region of interest" description="Domain III, AAA+ region" evidence="8">
    <location>
        <begin position="143"/>
        <end position="359"/>
    </location>
</feature>
<comment type="domain">
    <text evidence="8">Domain I is involved in oligomerization and binding regulators, domain II is flexibile and of varying length in different bacteria, domain III forms the AAA+ region, while domain IV binds dsDNA.</text>
</comment>
<keyword evidence="2 8" id="KW-0963">Cytoplasm</keyword>
<feature type="region of interest" description="Domain I, interacts with DnaA modulators" evidence="8">
    <location>
        <begin position="1"/>
        <end position="98"/>
    </location>
</feature>
<dbReference type="InterPro" id="IPR003593">
    <property type="entry name" value="AAA+_ATPase"/>
</dbReference>
<dbReference type="InterPro" id="IPR001957">
    <property type="entry name" value="Chromosome_initiator_DnaA"/>
</dbReference>
<keyword evidence="4 8" id="KW-0547">Nucleotide-binding</keyword>
<evidence type="ECO:0000259" key="13">
    <source>
        <dbReference type="SMART" id="SM00382"/>
    </source>
</evidence>
<dbReference type="SUPFAM" id="SSF52540">
    <property type="entry name" value="P-loop containing nucleoside triphosphate hydrolases"/>
    <property type="match status" value="1"/>
</dbReference>
<dbReference type="CDD" id="cd00009">
    <property type="entry name" value="AAA"/>
    <property type="match status" value="1"/>
</dbReference>
<dbReference type="EMBL" id="JBGUBD010000005">
    <property type="protein sequence ID" value="MFA9478457.1"/>
    <property type="molecule type" value="Genomic_DNA"/>
</dbReference>
<feature type="region of interest" description="Disordered" evidence="12">
    <location>
        <begin position="85"/>
        <end position="132"/>
    </location>
</feature>
<dbReference type="HAMAP" id="MF_00377">
    <property type="entry name" value="DnaA_bact"/>
    <property type="match status" value="1"/>
</dbReference>
<dbReference type="Pfam" id="PF00308">
    <property type="entry name" value="Bac_DnaA"/>
    <property type="match status" value="1"/>
</dbReference>
<evidence type="ECO:0000256" key="7">
    <source>
        <dbReference type="ARBA" id="ARBA00023125"/>
    </source>
</evidence>
<evidence type="ECO:0000256" key="12">
    <source>
        <dbReference type="SAM" id="MobiDB-lite"/>
    </source>
</evidence>
<feature type="binding site" evidence="8">
    <location>
        <position position="191"/>
    </location>
    <ligand>
        <name>ATP</name>
        <dbReference type="ChEBI" id="CHEBI:30616"/>
    </ligand>
</feature>
<evidence type="ECO:0000259" key="14">
    <source>
        <dbReference type="SMART" id="SM00760"/>
    </source>
</evidence>
<comment type="subcellular location">
    <subcellularLocation>
        <location evidence="8">Cytoplasm</location>
    </subcellularLocation>
</comment>
<dbReference type="PANTHER" id="PTHR30050">
    <property type="entry name" value="CHROMOSOMAL REPLICATION INITIATOR PROTEIN DNAA"/>
    <property type="match status" value="1"/>
</dbReference>
<dbReference type="Gene3D" id="3.30.300.180">
    <property type="match status" value="1"/>
</dbReference>
<dbReference type="InterPro" id="IPR038454">
    <property type="entry name" value="DnaA_N_sf"/>
</dbReference>
<sequence>MGKLDPALWRDIMTYLRRRHAPICRQWFEDLDLVAMDSGLLQVRTSSSVQRNYLQNKCLDPFTEAAQAVTGNLVAVRFVNEQDAKPSDNGEAVAAAAAKTAPAANSEANLARPADPPAEPEPTGRRTSAARPRHGDLFADQVVLSPDYSFDNFISGPNNQLAYAAAVAVANQPGTAYNPLFIHGGVGLGKTHLLQAICQKIMEDRPDTQILYVSCDAFMNQFIECVQSGQMHEFRHRYRHVDVLVIDDIHFLANRERSQEEFFHTFNDLYQSNRQIVLSSDAAPSEIPHLEERLLSRFQWGLVANVTKPHYETRVAILRAKVKLRGIEMPDDVVGYIANKIDSNARELEGAITTIQAHAALQDQIIDLNLARTALGDSSGEPRTNQLTLQQIIDAVTDHYNVRLSDLQSRRRHKSVTEPRQVCMYLARKRTRFSLEEIGGYFGGRDHTTVMHSIRTVQDRLESDASFSRQLDQMDNAIQRSADDARSG</sequence>
<dbReference type="InterPro" id="IPR013159">
    <property type="entry name" value="DnaA_C"/>
</dbReference>
<keyword evidence="7 8" id="KW-0238">DNA-binding</keyword>
<feature type="domain" description="AAA+ ATPase" evidence="13">
    <location>
        <begin position="176"/>
        <end position="307"/>
    </location>
</feature>
<dbReference type="RefSeq" id="WP_425345384.1">
    <property type="nucleotide sequence ID" value="NZ_JBGUBD010000005.1"/>
</dbReference>
<evidence type="ECO:0000256" key="10">
    <source>
        <dbReference type="RuleBase" id="RU000577"/>
    </source>
</evidence>
<dbReference type="PRINTS" id="PR00051">
    <property type="entry name" value="DNAA"/>
</dbReference>
<evidence type="ECO:0000256" key="11">
    <source>
        <dbReference type="RuleBase" id="RU004227"/>
    </source>
</evidence>
<dbReference type="Proteomes" id="UP001575105">
    <property type="component" value="Unassembled WGS sequence"/>
</dbReference>
<accession>A0ABV4U4D0</accession>
<dbReference type="PANTHER" id="PTHR30050:SF2">
    <property type="entry name" value="CHROMOSOMAL REPLICATION INITIATOR PROTEIN DNAA"/>
    <property type="match status" value="1"/>
</dbReference>
<dbReference type="NCBIfam" id="TIGR00362">
    <property type="entry name" value="DnaA"/>
    <property type="match status" value="1"/>
</dbReference>
<evidence type="ECO:0000313" key="16">
    <source>
        <dbReference type="Proteomes" id="UP001575105"/>
    </source>
</evidence>
<dbReference type="InterPro" id="IPR020591">
    <property type="entry name" value="Chromosome_initiator_DnaA-like"/>
</dbReference>
<comment type="caution">
    <text evidence="15">The sequence shown here is derived from an EMBL/GenBank/DDBJ whole genome shotgun (WGS) entry which is preliminary data.</text>
</comment>
<dbReference type="CDD" id="cd06571">
    <property type="entry name" value="Bac_DnaA_C"/>
    <property type="match status" value="1"/>
</dbReference>
<feature type="compositionally biased region" description="Low complexity" evidence="12">
    <location>
        <begin position="92"/>
        <end position="108"/>
    </location>
</feature>
<evidence type="ECO:0000256" key="8">
    <source>
        <dbReference type="HAMAP-Rule" id="MF_00377"/>
    </source>
</evidence>
<comment type="function">
    <text evidence="8 10">Plays an essential role in the initiation and regulation of chromosomal replication. ATP-DnaA binds to the origin of replication (oriC) to initiate formation of the DNA replication initiation complex once per cell cycle. Binds the DnaA box (a 9 base pair repeat at the origin) and separates the double-stranded (ds)DNA. Forms a right-handed helical filament on oriC DNA; dsDNA binds to the exterior of the filament while single-stranded (ss)DNA is stabiized in the filament's interior. The ATP-DnaA-oriC complex binds and stabilizes one strand of the AT-rich DNA unwinding element (DUE), permitting loading of DNA polymerase. After initiation quickly degrades to an ADP-DnaA complex that is not apt for DNA replication. Binds acidic phospholipids.</text>
</comment>
<evidence type="ECO:0000256" key="9">
    <source>
        <dbReference type="NCBIfam" id="TIGR00362"/>
    </source>
</evidence>
<keyword evidence="16" id="KW-1185">Reference proteome</keyword>
<keyword evidence="6 8" id="KW-0446">Lipid-binding</keyword>
<dbReference type="InterPro" id="IPR018312">
    <property type="entry name" value="Chromosome_initiator_DnaA_CS"/>
</dbReference>
<keyword evidence="3 8" id="KW-0235">DNA replication</keyword>
<evidence type="ECO:0000256" key="4">
    <source>
        <dbReference type="ARBA" id="ARBA00022741"/>
    </source>
</evidence>
<comment type="caution">
    <text evidence="8">Lacks conserved residue(s) required for the propagation of feature annotation.</text>
</comment>
<evidence type="ECO:0000256" key="6">
    <source>
        <dbReference type="ARBA" id="ARBA00023121"/>
    </source>
</evidence>
<evidence type="ECO:0000256" key="1">
    <source>
        <dbReference type="ARBA" id="ARBA00006583"/>
    </source>
</evidence>
<evidence type="ECO:0000256" key="2">
    <source>
        <dbReference type="ARBA" id="ARBA00022490"/>
    </source>
</evidence>
<protein>
    <recommendedName>
        <fullName evidence="8 9">Chromosomal replication initiator protein DnaA</fullName>
    </recommendedName>
</protein>
<dbReference type="SMART" id="SM00382">
    <property type="entry name" value="AAA"/>
    <property type="match status" value="1"/>
</dbReference>
<evidence type="ECO:0000313" key="15">
    <source>
        <dbReference type="EMBL" id="MFA9478457.1"/>
    </source>
</evidence>
<gene>
    <name evidence="8 15" type="primary">dnaA</name>
    <name evidence="15" type="ORF">ACERK3_09135</name>
</gene>
<comment type="subunit">
    <text evidence="8">Oligomerizes as a right-handed, spiral filament on DNA at oriC.</text>
</comment>
<dbReference type="Gene3D" id="1.10.1750.10">
    <property type="match status" value="1"/>
</dbReference>
<dbReference type="SUPFAM" id="SSF48295">
    <property type="entry name" value="TrpR-like"/>
    <property type="match status" value="1"/>
</dbReference>
<dbReference type="InterPro" id="IPR010921">
    <property type="entry name" value="Trp_repressor/repl_initiator"/>
</dbReference>
<dbReference type="PROSITE" id="PS01008">
    <property type="entry name" value="DNAA"/>
    <property type="match status" value="1"/>
</dbReference>
<evidence type="ECO:0000256" key="3">
    <source>
        <dbReference type="ARBA" id="ARBA00022705"/>
    </source>
</evidence>
<dbReference type="InterPro" id="IPR013317">
    <property type="entry name" value="DnaA_dom"/>
</dbReference>
<feature type="region of interest" description="Domain IV, binds dsDNA" evidence="8">
    <location>
        <begin position="360"/>
        <end position="488"/>
    </location>
</feature>
<feature type="binding site" evidence="8">
    <location>
        <position position="187"/>
    </location>
    <ligand>
        <name>ATP</name>
        <dbReference type="ChEBI" id="CHEBI:30616"/>
    </ligand>
</feature>
<comment type="similarity">
    <text evidence="1 8 11">Belongs to the DnaA family.</text>
</comment>
<evidence type="ECO:0000256" key="5">
    <source>
        <dbReference type="ARBA" id="ARBA00022840"/>
    </source>
</evidence>
<feature type="domain" description="Chromosomal replication initiator DnaA C-terminal" evidence="14">
    <location>
        <begin position="388"/>
        <end position="457"/>
    </location>
</feature>
<dbReference type="Pfam" id="PF08299">
    <property type="entry name" value="Bac_DnaA_C"/>
    <property type="match status" value="1"/>
</dbReference>
<reference evidence="15 16" key="1">
    <citation type="submission" date="2024-08" db="EMBL/GenBank/DDBJ databases">
        <title>Whole-genome sequencing of halo(alkali)philic microorganisms from hypersaline lakes.</title>
        <authorList>
            <person name="Sorokin D.Y."/>
            <person name="Merkel A.Y."/>
            <person name="Messina E."/>
            <person name="Yakimov M."/>
        </authorList>
    </citation>
    <scope>NUCLEOTIDE SEQUENCE [LARGE SCALE GENOMIC DNA]</scope>
    <source>
        <strain evidence="15 16">AB-hyl4</strain>
    </source>
</reference>
<name>A0ABV4U4D0_9BACT</name>
<feature type="binding site" evidence="8">
    <location>
        <position position="189"/>
    </location>
    <ligand>
        <name>ATP</name>
        <dbReference type="ChEBI" id="CHEBI:30616"/>
    </ligand>
</feature>
<dbReference type="InterPro" id="IPR027417">
    <property type="entry name" value="P-loop_NTPase"/>
</dbReference>
<keyword evidence="5 8" id="KW-0067">ATP-binding</keyword>
<dbReference type="SMART" id="SM00760">
    <property type="entry name" value="Bac_DnaA_C"/>
    <property type="match status" value="1"/>
</dbReference>